<feature type="non-terminal residue" evidence="1">
    <location>
        <position position="56"/>
    </location>
</feature>
<gene>
    <name evidence="1" type="ORF">LV84_04322</name>
</gene>
<protein>
    <submittedName>
        <fullName evidence="1">Uncharacterized protein</fullName>
    </submittedName>
</protein>
<comment type="caution">
    <text evidence="1">The sequence shown here is derived from an EMBL/GenBank/DDBJ whole genome shotgun (WGS) entry which is preliminary data.</text>
</comment>
<evidence type="ECO:0000313" key="1">
    <source>
        <dbReference type="EMBL" id="PZX48797.1"/>
    </source>
</evidence>
<dbReference type="AlphaFoldDB" id="A0A2W7QYM0"/>
<accession>A0A2W7QYM0</accession>
<name>A0A2W7QYM0_9BACT</name>
<proteinExistence type="predicted"/>
<dbReference type="Proteomes" id="UP000249115">
    <property type="component" value="Unassembled WGS sequence"/>
</dbReference>
<evidence type="ECO:0000313" key="2">
    <source>
        <dbReference type="Proteomes" id="UP000249115"/>
    </source>
</evidence>
<dbReference type="EMBL" id="QKZU01000045">
    <property type="protein sequence ID" value="PZX48797.1"/>
    <property type="molecule type" value="Genomic_DNA"/>
</dbReference>
<organism evidence="1 2">
    <name type="scientific">Algoriphagus ratkowskyi</name>
    <dbReference type="NCBI Taxonomy" id="57028"/>
    <lineage>
        <taxon>Bacteria</taxon>
        <taxon>Pseudomonadati</taxon>
        <taxon>Bacteroidota</taxon>
        <taxon>Cytophagia</taxon>
        <taxon>Cytophagales</taxon>
        <taxon>Cyclobacteriaceae</taxon>
        <taxon>Algoriphagus</taxon>
    </lineage>
</organism>
<sequence length="56" mass="6383">MEGINLKMFDPVGVVGMSKWLSFSTGFTHGYSWFDPVGIIRLNHRSMLALFISYID</sequence>
<reference evidence="1 2" key="1">
    <citation type="submission" date="2018-06" db="EMBL/GenBank/DDBJ databases">
        <title>Genomic Encyclopedia of Archaeal and Bacterial Type Strains, Phase II (KMG-II): from individual species to whole genera.</title>
        <authorList>
            <person name="Goeker M."/>
        </authorList>
    </citation>
    <scope>NUCLEOTIDE SEQUENCE [LARGE SCALE GENOMIC DNA]</scope>
    <source>
        <strain evidence="1 2">DSM 22686</strain>
    </source>
</reference>